<dbReference type="InterPro" id="IPR050490">
    <property type="entry name" value="Bact_solute-bd_prot1"/>
</dbReference>
<keyword evidence="2" id="KW-1185">Reference proteome</keyword>
<dbReference type="SUPFAM" id="SSF53850">
    <property type="entry name" value="Periplasmic binding protein-like II"/>
    <property type="match status" value="1"/>
</dbReference>
<comment type="caution">
    <text evidence="1">The sequence shown here is derived from an EMBL/GenBank/DDBJ whole genome shotgun (WGS) entry which is preliminary data.</text>
</comment>
<dbReference type="PANTHER" id="PTHR43649">
    <property type="entry name" value="ARABINOSE-BINDING PROTEIN-RELATED"/>
    <property type="match status" value="1"/>
</dbReference>
<dbReference type="PANTHER" id="PTHR43649:SF12">
    <property type="entry name" value="DIACETYLCHITOBIOSE BINDING PROTEIN DASA"/>
    <property type="match status" value="1"/>
</dbReference>
<organism evidence="1 2">
    <name type="scientific">Suipraeoptans intestinalis</name>
    <dbReference type="NCBI Taxonomy" id="2606628"/>
    <lineage>
        <taxon>Bacteria</taxon>
        <taxon>Bacillati</taxon>
        <taxon>Bacillota</taxon>
        <taxon>Clostridia</taxon>
        <taxon>Lachnospirales</taxon>
        <taxon>Lachnospiraceae</taxon>
        <taxon>Suipraeoptans</taxon>
    </lineage>
</organism>
<dbReference type="InterPro" id="IPR006059">
    <property type="entry name" value="SBP"/>
</dbReference>
<evidence type="ECO:0000313" key="2">
    <source>
        <dbReference type="Proteomes" id="UP000434409"/>
    </source>
</evidence>
<dbReference type="AlphaFoldDB" id="A0A6N7UZT8"/>
<dbReference type="EMBL" id="VULY01000018">
    <property type="protein sequence ID" value="MSR93819.1"/>
    <property type="molecule type" value="Genomic_DNA"/>
</dbReference>
<name>A0A6N7UZT8_9FIRM</name>
<accession>A0A6N7UZT8</accession>
<dbReference type="RefSeq" id="WP_154477042.1">
    <property type="nucleotide sequence ID" value="NZ_VULY01000018.1"/>
</dbReference>
<gene>
    <name evidence="1" type="ORF">FYJ34_05960</name>
</gene>
<dbReference type="Pfam" id="PF13416">
    <property type="entry name" value="SBP_bac_8"/>
    <property type="match status" value="1"/>
</dbReference>
<protein>
    <submittedName>
        <fullName evidence="1">Extracellular solute-binding protein</fullName>
    </submittedName>
</protein>
<evidence type="ECO:0000313" key="1">
    <source>
        <dbReference type="EMBL" id="MSR93819.1"/>
    </source>
</evidence>
<sequence length="454" mass="51659">MKRRKPEQTATSFFRRNLRNRETGAQRIFCRKTAAFLTGGLLVCLCLSACGPVKEKTQKTEKKEVEIPITFTVNPTTGKKNQQELVEAFNQKYKGSYQVKVDWIMETEDEYRQNLKRMNVTDQLPAVITDLRMLPSFYHMMITEGRIEDLSDEIRTDEEWSSSIEEVVLQGCTEPDGGIYLSPISTAAFSCSGIFWNQELFAQAGIDHFPTTWEEFWECCDKLQAHGITPLALHTEGTGWSPMLFATAQLASTPEGLAFMETLYPESYNNAQGRQLAETLQKLFSYAGKEALHSDFDVAYNDFFSGKAAMVANGYWMIDQIPAEWKDKVRFSAFPGNTLVSSPETFGWSVVSGYSEEIKKGAVEFLKFRTLRNKQEKERLFSSQGSTGKAAQQDYIQAYQNVSGLVPNYQVKWNSILQEETIGKYLPKLAEGEITSQDFVEASDESIDRFRQEW</sequence>
<dbReference type="Gene3D" id="3.40.190.10">
    <property type="entry name" value="Periplasmic binding protein-like II"/>
    <property type="match status" value="1"/>
</dbReference>
<dbReference type="Proteomes" id="UP000434409">
    <property type="component" value="Unassembled WGS sequence"/>
</dbReference>
<proteinExistence type="predicted"/>
<reference evidence="1 2" key="1">
    <citation type="submission" date="2019-08" db="EMBL/GenBank/DDBJ databases">
        <title>In-depth cultivation of the pig gut microbiome towards novel bacterial diversity and tailored functional studies.</title>
        <authorList>
            <person name="Wylensek D."/>
            <person name="Hitch T.C.A."/>
            <person name="Clavel T."/>
        </authorList>
    </citation>
    <scope>NUCLEOTIDE SEQUENCE [LARGE SCALE GENOMIC DNA]</scope>
    <source>
        <strain evidence="1 2">68-1-5</strain>
    </source>
</reference>